<sequence>MSFELFLRQTWALTKKNLIIIVVRCWLSTSIRALILPILVLTLLLEIPNLSKDPNRYGVGTPAPVQSLASSMHGSKKLAIVESPGLGPDFPEVLKRITGPLDSSKVTHLDTEDQVHGGCVVDFYGNSQCYAVLIFNDTPLSGRINATWNYTIKADPSRSNAPFNVFDRNSNVQGFYLPLQLAVDNAIINSTVIPETYSFAYGDQAEHDRQQKRSFQGTAISIFSFVFFATMAPVAHHVACVMSLERESGITQLTHAITSWARIASYVITFDILYLPLWIILGSVFWALLLTTSSPAIAIFWQILTGWAITSASVFSSAFFKRSNAASIVLTGVSFLLACLTAYLENAKVQPTVGQVASLGLLFPSMNYVFFFDFMVKSELTERPANLASPIPPTVLKKALGRNQGTSWAGVSGPYFLWILLAFQIVGYPLLTFLVDKYLYSNNRRRIVFNTSSEAQKSHVAIKTTELRKDYLPSAWKRIFCCARKPVVKAVDGLSLVSQKRQILCLLGPNGAGKSTSLDMVAGFRPATGGMININASPSEMGHIITWNQIKGGGDDAAAVENLIERCDLTLKRNSLAGTLSGGMKRKIQMACMLVGGSTVCLMDEVTSGLDPISRRVIWNVILGERSRRTMVLTTHFLDECEVLSDHIIIISLGKMKCQGTPAELKQNYGGSYRVHIPKSHDMTGVDYPVTDHGDSFTAITPDSSSAAKLLSSLEDSKDSDIFIPGPTVEDVFLKVVKEPHALDDDMSDLDTVQGPPSKASTTSPNVAPTQRAIFFRQVKALFIKRLLILRTQWWVYLFALVLPVAFSGVIGGFLDDYKPLDCKGIVGEPDYVTSVYMYKTKGLVAGPPSANDTIVNTAFAALPARSSQYFNSYGNTTPILQDSHESFLQYVKDNVRNLTSGGLFVDNVTTPLVATYEGYGDATNGMALMNLVNVARSDVPIHLSYGFIRYLASYQSGSSLSWVISLYPAFFALYPTYERRSQVRALQYSNGVRALPLWFSHLLFDSMFVLVISVLCTVMIAPTGPFWGLGHMWLVFFLYGIAATLLAYIVSTFSRSQSAAFMFAMLIMGVMYVVILMISIMASIQGDQVAQDGTIFGLGLIFPIQNVMRAASLNLNLNIVRCREAEATNNPGSIYTYGGPILILIIQIVGFFGLIVWLDSTAFGLSMPKAFQQDEEKSAKSGRPDVDAEATRVEASKDDLLRVVHVSKSFGQSTAVNDVSLGFRGSIYLEGVDVQQNPRLAQRHLGVCPQFDALDLLTVREHLTIYARCKGISDIKADVDYIMSKVGISAHHKKLAAKLSGGNKRKLSLAIALLGNPPVLVLDEPSSAMDAASKRVLWKTLEAIAPGRSVLITTHSMEEADALATRAAIISKRLLAIGTTQELRKRHSNEYHVHLILKSAPLSTAEEMQMVASWVSSTFPNVQFEGENLGGQVRFIVQADSQIPSESSAPESFIRYLIETLEDRKVHLRLECYSIGAATMERVFLSVIKECDEIEDEDEKKSWWRF</sequence>
<keyword evidence="9 11" id="KW-0472">Membrane</keyword>
<evidence type="ECO:0000256" key="8">
    <source>
        <dbReference type="ARBA" id="ARBA00022989"/>
    </source>
</evidence>
<dbReference type="GO" id="GO:0005524">
    <property type="term" value="F:ATP binding"/>
    <property type="evidence" value="ECO:0007669"/>
    <property type="project" value="UniProtKB-KW"/>
</dbReference>
<dbReference type="Proteomes" id="UP000193689">
    <property type="component" value="Unassembled WGS sequence"/>
</dbReference>
<keyword evidence="4 11" id="KW-0812">Transmembrane</keyword>
<feature type="transmembrane region" description="Helical" evidence="11">
    <location>
        <begin position="960"/>
        <end position="978"/>
    </location>
</feature>
<feature type="transmembrane region" description="Helical" evidence="11">
    <location>
        <begin position="1135"/>
        <end position="1159"/>
    </location>
</feature>
<evidence type="ECO:0000256" key="7">
    <source>
        <dbReference type="ARBA" id="ARBA00022840"/>
    </source>
</evidence>
<keyword evidence="5" id="KW-0677">Repeat</keyword>
<evidence type="ECO:0000256" key="10">
    <source>
        <dbReference type="SAM" id="MobiDB-lite"/>
    </source>
</evidence>
<feature type="transmembrane region" description="Helical" evidence="11">
    <location>
        <begin position="296"/>
        <end position="319"/>
    </location>
</feature>
<organism evidence="13 14">
    <name type="scientific">Pseudomassariella vexata</name>
    <dbReference type="NCBI Taxonomy" id="1141098"/>
    <lineage>
        <taxon>Eukaryota</taxon>
        <taxon>Fungi</taxon>
        <taxon>Dikarya</taxon>
        <taxon>Ascomycota</taxon>
        <taxon>Pezizomycotina</taxon>
        <taxon>Sordariomycetes</taxon>
        <taxon>Xylariomycetidae</taxon>
        <taxon>Amphisphaeriales</taxon>
        <taxon>Pseudomassariaceae</taxon>
        <taxon>Pseudomassariella</taxon>
    </lineage>
</organism>
<dbReference type="GO" id="GO:0016020">
    <property type="term" value="C:membrane"/>
    <property type="evidence" value="ECO:0007669"/>
    <property type="project" value="UniProtKB-SubCell"/>
</dbReference>
<dbReference type="Pfam" id="PF00005">
    <property type="entry name" value="ABC_tran"/>
    <property type="match status" value="2"/>
</dbReference>
<dbReference type="SUPFAM" id="SSF52540">
    <property type="entry name" value="P-loop containing nucleoside triphosphate hydrolases"/>
    <property type="match status" value="2"/>
</dbReference>
<dbReference type="GO" id="GO:0016887">
    <property type="term" value="F:ATP hydrolysis activity"/>
    <property type="evidence" value="ECO:0007669"/>
    <property type="project" value="InterPro"/>
</dbReference>
<comment type="subcellular location">
    <subcellularLocation>
        <location evidence="1">Membrane</location>
        <topology evidence="1">Multi-pass membrane protein</topology>
    </subcellularLocation>
</comment>
<reference evidence="13 14" key="1">
    <citation type="submission" date="2016-07" db="EMBL/GenBank/DDBJ databases">
        <title>Pervasive Adenine N6-methylation of Active Genes in Fungi.</title>
        <authorList>
            <consortium name="DOE Joint Genome Institute"/>
            <person name="Mondo S.J."/>
            <person name="Dannebaum R.O."/>
            <person name="Kuo R.C."/>
            <person name="Labutti K."/>
            <person name="Haridas S."/>
            <person name="Kuo A."/>
            <person name="Salamov A."/>
            <person name="Ahrendt S.R."/>
            <person name="Lipzen A."/>
            <person name="Sullivan W."/>
            <person name="Andreopoulos W.B."/>
            <person name="Clum A."/>
            <person name="Lindquist E."/>
            <person name="Daum C."/>
            <person name="Ramamoorthy G.K."/>
            <person name="Gryganskyi A."/>
            <person name="Culley D."/>
            <person name="Magnuson J.K."/>
            <person name="James T.Y."/>
            <person name="O'Malley M.A."/>
            <person name="Stajich J.E."/>
            <person name="Spatafora J.W."/>
            <person name="Visel A."/>
            <person name="Grigoriev I.V."/>
        </authorList>
    </citation>
    <scope>NUCLEOTIDE SEQUENCE [LARGE SCALE GENOMIC DNA]</scope>
    <source>
        <strain evidence="13 14">CBS 129021</strain>
    </source>
</reference>
<evidence type="ECO:0000256" key="5">
    <source>
        <dbReference type="ARBA" id="ARBA00022737"/>
    </source>
</evidence>
<dbReference type="GeneID" id="63778899"/>
<feature type="transmembrane region" description="Helical" evidence="11">
    <location>
        <begin position="1095"/>
        <end position="1114"/>
    </location>
</feature>
<evidence type="ECO:0000313" key="14">
    <source>
        <dbReference type="Proteomes" id="UP000193689"/>
    </source>
</evidence>
<evidence type="ECO:0000259" key="12">
    <source>
        <dbReference type="PROSITE" id="PS50893"/>
    </source>
</evidence>
<evidence type="ECO:0000256" key="6">
    <source>
        <dbReference type="ARBA" id="ARBA00022741"/>
    </source>
</evidence>
<dbReference type="InterPro" id="IPR027417">
    <property type="entry name" value="P-loop_NTPase"/>
</dbReference>
<dbReference type="SMART" id="SM00382">
    <property type="entry name" value="AAA"/>
    <property type="match status" value="1"/>
</dbReference>
<comment type="caution">
    <text evidence="13">The sequence shown here is derived from an EMBL/GenBank/DDBJ whole genome shotgun (WGS) entry which is preliminary data.</text>
</comment>
<feature type="transmembrane region" description="Helical" evidence="11">
    <location>
        <begin position="325"/>
        <end position="344"/>
    </location>
</feature>
<keyword evidence="6" id="KW-0547">Nucleotide-binding</keyword>
<dbReference type="Gene3D" id="3.40.50.300">
    <property type="entry name" value="P-loop containing nucleotide triphosphate hydrolases"/>
    <property type="match status" value="3"/>
</dbReference>
<dbReference type="STRING" id="1141098.A0A1Y2E3C8"/>
<dbReference type="PROSITE" id="PS00211">
    <property type="entry name" value="ABC_TRANSPORTER_1"/>
    <property type="match status" value="2"/>
</dbReference>
<feature type="transmembrane region" description="Helical" evidence="11">
    <location>
        <begin position="219"/>
        <end position="244"/>
    </location>
</feature>
<evidence type="ECO:0000256" key="3">
    <source>
        <dbReference type="ARBA" id="ARBA00022448"/>
    </source>
</evidence>
<dbReference type="GO" id="GO:0005319">
    <property type="term" value="F:lipid transporter activity"/>
    <property type="evidence" value="ECO:0007669"/>
    <property type="project" value="TreeGrafter"/>
</dbReference>
<dbReference type="PROSITE" id="PS50893">
    <property type="entry name" value="ABC_TRANSPORTER_2"/>
    <property type="match status" value="2"/>
</dbReference>
<keyword evidence="8 11" id="KW-1133">Transmembrane helix</keyword>
<accession>A0A1Y2E3C8</accession>
<keyword evidence="3" id="KW-0813">Transport</keyword>
<feature type="transmembrane region" description="Helical" evidence="11">
    <location>
        <begin position="415"/>
        <end position="435"/>
    </location>
</feature>
<feature type="transmembrane region" description="Helical" evidence="11">
    <location>
        <begin position="1027"/>
        <end position="1050"/>
    </location>
</feature>
<dbReference type="GO" id="GO:0140359">
    <property type="term" value="F:ABC-type transporter activity"/>
    <property type="evidence" value="ECO:0007669"/>
    <property type="project" value="InterPro"/>
</dbReference>
<dbReference type="EMBL" id="MCFJ01000005">
    <property type="protein sequence ID" value="ORY66061.1"/>
    <property type="molecule type" value="Genomic_DNA"/>
</dbReference>
<feature type="transmembrane region" description="Helical" evidence="11">
    <location>
        <begin position="1062"/>
        <end position="1083"/>
    </location>
</feature>
<feature type="transmembrane region" description="Helical" evidence="11">
    <location>
        <begin position="794"/>
        <end position="815"/>
    </location>
</feature>
<evidence type="ECO:0000256" key="2">
    <source>
        <dbReference type="ARBA" id="ARBA00008869"/>
    </source>
</evidence>
<dbReference type="OrthoDB" id="8061355at2759"/>
<feature type="transmembrane region" description="Helical" evidence="11">
    <location>
        <begin position="264"/>
        <end position="289"/>
    </location>
</feature>
<dbReference type="RefSeq" id="XP_040717025.1">
    <property type="nucleotide sequence ID" value="XM_040862687.1"/>
</dbReference>
<dbReference type="InParanoid" id="A0A1Y2E3C8"/>
<dbReference type="CDD" id="cd03263">
    <property type="entry name" value="ABC_subfamily_A"/>
    <property type="match status" value="2"/>
</dbReference>
<proteinExistence type="inferred from homology"/>
<dbReference type="PANTHER" id="PTHR19229">
    <property type="entry name" value="ATP-BINDING CASSETTE TRANSPORTER SUBFAMILY A ABCA"/>
    <property type="match status" value="1"/>
</dbReference>
<dbReference type="PANTHER" id="PTHR19229:SF36">
    <property type="entry name" value="ATP-BINDING CASSETTE SUB-FAMILY A MEMBER 2"/>
    <property type="match status" value="1"/>
</dbReference>
<dbReference type="InterPro" id="IPR003593">
    <property type="entry name" value="AAA+_ATPase"/>
</dbReference>
<evidence type="ECO:0000313" key="13">
    <source>
        <dbReference type="EMBL" id="ORY66061.1"/>
    </source>
</evidence>
<dbReference type="Pfam" id="PF12698">
    <property type="entry name" value="ABC2_membrane_3"/>
    <property type="match status" value="1"/>
</dbReference>
<dbReference type="InterPro" id="IPR017871">
    <property type="entry name" value="ABC_transporter-like_CS"/>
</dbReference>
<feature type="transmembrane region" description="Helical" evidence="11">
    <location>
        <begin position="20"/>
        <end position="45"/>
    </location>
</feature>
<evidence type="ECO:0000256" key="11">
    <source>
        <dbReference type="SAM" id="Phobius"/>
    </source>
</evidence>
<dbReference type="InterPro" id="IPR003439">
    <property type="entry name" value="ABC_transporter-like_ATP-bd"/>
</dbReference>
<name>A0A1Y2E3C8_9PEZI</name>
<gene>
    <name evidence="13" type="ORF">BCR38DRAFT_465071</name>
</gene>
<evidence type="ECO:0000256" key="4">
    <source>
        <dbReference type="ARBA" id="ARBA00022692"/>
    </source>
</evidence>
<feature type="domain" description="ABC transporter" evidence="12">
    <location>
        <begin position="462"/>
        <end position="678"/>
    </location>
</feature>
<keyword evidence="7" id="KW-0067">ATP-binding</keyword>
<evidence type="ECO:0000256" key="9">
    <source>
        <dbReference type="ARBA" id="ARBA00023136"/>
    </source>
</evidence>
<dbReference type="InterPro" id="IPR026082">
    <property type="entry name" value="ABCA"/>
</dbReference>
<dbReference type="InterPro" id="IPR013525">
    <property type="entry name" value="ABC2_TM"/>
</dbReference>
<keyword evidence="14" id="KW-1185">Reference proteome</keyword>
<protein>
    <recommendedName>
        <fullName evidence="12">ABC transporter domain-containing protein</fullName>
    </recommendedName>
</protein>
<feature type="transmembrane region" description="Helical" evidence="11">
    <location>
        <begin position="999"/>
        <end position="1021"/>
    </location>
</feature>
<feature type="region of interest" description="Disordered" evidence="10">
    <location>
        <begin position="746"/>
        <end position="765"/>
    </location>
</feature>
<evidence type="ECO:0000256" key="1">
    <source>
        <dbReference type="ARBA" id="ARBA00004141"/>
    </source>
</evidence>
<feature type="domain" description="ABC transporter" evidence="12">
    <location>
        <begin position="1174"/>
        <end position="1397"/>
    </location>
</feature>
<comment type="similarity">
    <text evidence="2">Belongs to the ABC transporter superfamily. ABCA family.</text>
</comment>